<comment type="subcellular location">
    <subcellularLocation>
        <location evidence="1">Cell membrane</location>
        <topology evidence="1">Multi-pass membrane protein</topology>
    </subcellularLocation>
</comment>
<dbReference type="PANTHER" id="PTHR42718:SF46">
    <property type="entry name" value="BLR6921 PROTEIN"/>
    <property type="match status" value="1"/>
</dbReference>
<dbReference type="PROSITE" id="PS50850">
    <property type="entry name" value="MFS"/>
    <property type="match status" value="1"/>
</dbReference>
<feature type="transmembrane region" description="Helical" evidence="7">
    <location>
        <begin position="343"/>
        <end position="361"/>
    </location>
</feature>
<dbReference type="RefSeq" id="WP_089312050.1">
    <property type="nucleotide sequence ID" value="NZ_FZNP01000004.1"/>
</dbReference>
<dbReference type="GO" id="GO:0005886">
    <property type="term" value="C:plasma membrane"/>
    <property type="evidence" value="ECO:0007669"/>
    <property type="project" value="UniProtKB-SubCell"/>
</dbReference>
<dbReference type="NCBIfam" id="TIGR00711">
    <property type="entry name" value="efflux_EmrB"/>
    <property type="match status" value="1"/>
</dbReference>
<dbReference type="Proteomes" id="UP000198420">
    <property type="component" value="Unassembled WGS sequence"/>
</dbReference>
<protein>
    <submittedName>
        <fullName evidence="9">Drug resistance transporter, EmrB/QacA subfamily</fullName>
    </submittedName>
</protein>
<evidence type="ECO:0000313" key="9">
    <source>
        <dbReference type="EMBL" id="SNR59459.1"/>
    </source>
</evidence>
<feature type="transmembrane region" description="Helical" evidence="7">
    <location>
        <begin position="283"/>
        <end position="303"/>
    </location>
</feature>
<gene>
    <name evidence="9" type="ORF">SAMN06265355_104447</name>
</gene>
<feature type="transmembrane region" description="Helical" evidence="7">
    <location>
        <begin position="118"/>
        <end position="137"/>
    </location>
</feature>
<feature type="transmembrane region" description="Helical" evidence="7">
    <location>
        <begin position="90"/>
        <end position="112"/>
    </location>
</feature>
<dbReference type="Pfam" id="PF07690">
    <property type="entry name" value="MFS_1"/>
    <property type="match status" value="1"/>
</dbReference>
<feature type="transmembrane region" description="Helical" evidence="7">
    <location>
        <begin position="210"/>
        <end position="230"/>
    </location>
</feature>
<feature type="transmembrane region" description="Helical" evidence="7">
    <location>
        <begin position="373"/>
        <end position="396"/>
    </location>
</feature>
<dbReference type="InterPro" id="IPR004638">
    <property type="entry name" value="EmrB-like"/>
</dbReference>
<reference evidence="10" key="1">
    <citation type="submission" date="2017-06" db="EMBL/GenBank/DDBJ databases">
        <authorList>
            <person name="Varghese N."/>
            <person name="Submissions S."/>
        </authorList>
    </citation>
    <scope>NUCLEOTIDE SEQUENCE [LARGE SCALE GENOMIC DNA]</scope>
    <source>
        <strain evidence="10">DSM 44485</strain>
    </source>
</reference>
<keyword evidence="2" id="KW-0813">Transport</keyword>
<feature type="domain" description="Major facilitator superfamily (MFS) profile" evidence="8">
    <location>
        <begin position="23"/>
        <end position="477"/>
    </location>
</feature>
<dbReference type="CDD" id="cd17321">
    <property type="entry name" value="MFS_MMR_MDR_like"/>
    <property type="match status" value="1"/>
</dbReference>
<dbReference type="EMBL" id="FZNP01000004">
    <property type="protein sequence ID" value="SNR59459.1"/>
    <property type="molecule type" value="Genomic_DNA"/>
</dbReference>
<evidence type="ECO:0000256" key="6">
    <source>
        <dbReference type="ARBA" id="ARBA00023136"/>
    </source>
</evidence>
<dbReference type="InterPro" id="IPR020846">
    <property type="entry name" value="MFS_dom"/>
</dbReference>
<feature type="transmembrane region" description="Helical" evidence="7">
    <location>
        <begin position="417"/>
        <end position="438"/>
    </location>
</feature>
<dbReference type="InterPro" id="IPR011701">
    <property type="entry name" value="MFS"/>
</dbReference>
<organism evidence="9 10">
    <name type="scientific">Actinomadura mexicana</name>
    <dbReference type="NCBI Taxonomy" id="134959"/>
    <lineage>
        <taxon>Bacteria</taxon>
        <taxon>Bacillati</taxon>
        <taxon>Actinomycetota</taxon>
        <taxon>Actinomycetes</taxon>
        <taxon>Streptosporangiales</taxon>
        <taxon>Thermomonosporaceae</taxon>
        <taxon>Actinomadura</taxon>
    </lineage>
</organism>
<evidence type="ECO:0000313" key="10">
    <source>
        <dbReference type="Proteomes" id="UP000198420"/>
    </source>
</evidence>
<dbReference type="OrthoDB" id="4080117at2"/>
<sequence>MPEPRPAPASQAVLRPHLPLGAVVAMSCVAFFMVVLDSTIVTLALPQMRDGLDLSVSEQQWVVSGYLVTLGGLLLLAARAGDLFGHKRVFLLGTVVFTVASLVGGLATNAAMLIVARIVQGAGAAALTPASLSLITASHTDEDQRRRALAVWSIMSAVAGTAGVVLGGVLTTGLSWRWVLFVNVPPGIGLFAAAAWFLLPAAAGGKRIRLDVPGALSVTLGTGLLTYGLSQASTDGWGAPKVVISLVAAAVLIIGFVVIQFTGSQPLIPRSLFRLRGLRIGNLVMLLMGVTMNASFFFISLYLQQAIGYSALRAGMAMVPVTIIIVIAGLASRRLVPVLGPRLMLIIGGLITAAGMAWLAGVPTRPPVYAAHVLGPTLLAGLGMGFMLLSITLSGTSGVDPEDAGAASGLLNTSRQVGGAIGLAVLTTIAANATSGAADGSSPVEALVHGYHVAFLVNAGVMVAAVLTALALPRMAAPAPQAGEAAGDRTAKAQS</sequence>
<evidence type="ECO:0000256" key="3">
    <source>
        <dbReference type="ARBA" id="ARBA00022475"/>
    </source>
</evidence>
<name>A0A238XN95_9ACTN</name>
<evidence type="ECO:0000256" key="4">
    <source>
        <dbReference type="ARBA" id="ARBA00022692"/>
    </source>
</evidence>
<dbReference type="PANTHER" id="PTHR42718">
    <property type="entry name" value="MAJOR FACILITATOR SUPERFAMILY MULTIDRUG TRANSPORTER MFSC"/>
    <property type="match status" value="1"/>
</dbReference>
<dbReference type="InterPro" id="IPR036259">
    <property type="entry name" value="MFS_trans_sf"/>
</dbReference>
<accession>A0A238XN95</accession>
<feature type="transmembrane region" description="Helical" evidence="7">
    <location>
        <begin position="450"/>
        <end position="472"/>
    </location>
</feature>
<feature type="transmembrane region" description="Helical" evidence="7">
    <location>
        <begin position="176"/>
        <end position="198"/>
    </location>
</feature>
<evidence type="ECO:0000256" key="1">
    <source>
        <dbReference type="ARBA" id="ARBA00004651"/>
    </source>
</evidence>
<feature type="transmembrane region" description="Helical" evidence="7">
    <location>
        <begin position="242"/>
        <end position="262"/>
    </location>
</feature>
<feature type="transmembrane region" description="Helical" evidence="7">
    <location>
        <begin position="149"/>
        <end position="170"/>
    </location>
</feature>
<dbReference type="SUPFAM" id="SSF103473">
    <property type="entry name" value="MFS general substrate transporter"/>
    <property type="match status" value="1"/>
</dbReference>
<evidence type="ECO:0000256" key="2">
    <source>
        <dbReference type="ARBA" id="ARBA00022448"/>
    </source>
</evidence>
<evidence type="ECO:0000256" key="7">
    <source>
        <dbReference type="SAM" id="Phobius"/>
    </source>
</evidence>
<dbReference type="AlphaFoldDB" id="A0A238XN95"/>
<dbReference type="Gene3D" id="1.20.1250.20">
    <property type="entry name" value="MFS general substrate transporter like domains"/>
    <property type="match status" value="1"/>
</dbReference>
<evidence type="ECO:0000259" key="8">
    <source>
        <dbReference type="PROSITE" id="PS50850"/>
    </source>
</evidence>
<dbReference type="PROSITE" id="PS51257">
    <property type="entry name" value="PROKAR_LIPOPROTEIN"/>
    <property type="match status" value="1"/>
</dbReference>
<feature type="transmembrane region" description="Helical" evidence="7">
    <location>
        <begin position="20"/>
        <end position="41"/>
    </location>
</feature>
<keyword evidence="3" id="KW-1003">Cell membrane</keyword>
<proteinExistence type="predicted"/>
<evidence type="ECO:0000256" key="5">
    <source>
        <dbReference type="ARBA" id="ARBA00022989"/>
    </source>
</evidence>
<keyword evidence="6 7" id="KW-0472">Membrane</keyword>
<keyword evidence="5 7" id="KW-1133">Transmembrane helix</keyword>
<feature type="transmembrane region" description="Helical" evidence="7">
    <location>
        <begin position="309"/>
        <end position="331"/>
    </location>
</feature>
<dbReference type="Gene3D" id="1.20.1720.10">
    <property type="entry name" value="Multidrug resistance protein D"/>
    <property type="match status" value="1"/>
</dbReference>
<dbReference type="GO" id="GO:0022857">
    <property type="term" value="F:transmembrane transporter activity"/>
    <property type="evidence" value="ECO:0007669"/>
    <property type="project" value="InterPro"/>
</dbReference>
<keyword evidence="10" id="KW-1185">Reference proteome</keyword>
<feature type="transmembrane region" description="Helical" evidence="7">
    <location>
        <begin position="61"/>
        <end position="78"/>
    </location>
</feature>
<keyword evidence="4 7" id="KW-0812">Transmembrane</keyword>